<feature type="compositionally biased region" description="Basic and acidic residues" evidence="8">
    <location>
        <begin position="124"/>
        <end position="139"/>
    </location>
</feature>
<dbReference type="InterPro" id="IPR007219">
    <property type="entry name" value="XnlR_reg_dom"/>
</dbReference>
<keyword evidence="3" id="KW-0862">Zinc</keyword>
<evidence type="ECO:0000256" key="4">
    <source>
        <dbReference type="ARBA" id="ARBA00023015"/>
    </source>
</evidence>
<reference evidence="10" key="1">
    <citation type="submission" date="2023-06" db="EMBL/GenBank/DDBJ databases">
        <title>Genome-scale phylogeny and comparative genomics of the fungal order Sordariales.</title>
        <authorList>
            <consortium name="Lawrence Berkeley National Laboratory"/>
            <person name="Hensen N."/>
            <person name="Bonometti L."/>
            <person name="Westerberg I."/>
            <person name="Brannstrom I.O."/>
            <person name="Guillou S."/>
            <person name="Cros-Aarteil S."/>
            <person name="Calhoun S."/>
            <person name="Haridas S."/>
            <person name="Kuo A."/>
            <person name="Mondo S."/>
            <person name="Pangilinan J."/>
            <person name="Riley R."/>
            <person name="Labutti K."/>
            <person name="Andreopoulos B."/>
            <person name="Lipzen A."/>
            <person name="Chen C."/>
            <person name="Yanf M."/>
            <person name="Daum C."/>
            <person name="Ng V."/>
            <person name="Clum A."/>
            <person name="Steindorff A."/>
            <person name="Ohm R."/>
            <person name="Martin F."/>
            <person name="Silar P."/>
            <person name="Natvig D."/>
            <person name="Lalanne C."/>
            <person name="Gautier V."/>
            <person name="Ament-Velasquez S.L."/>
            <person name="Kruys A."/>
            <person name="Hutchinson M.I."/>
            <person name="Powell A.J."/>
            <person name="Barry K."/>
            <person name="Miller A.N."/>
            <person name="Grigoriev I.V."/>
            <person name="Debuchy R."/>
            <person name="Gladieux P."/>
            <person name="Thoren M.H."/>
            <person name="Johannesson H."/>
        </authorList>
    </citation>
    <scope>NUCLEOTIDE SEQUENCE</scope>
    <source>
        <strain evidence="10">CBS 606.72</strain>
    </source>
</reference>
<dbReference type="GO" id="GO:0005634">
    <property type="term" value="C:nucleus"/>
    <property type="evidence" value="ECO:0007669"/>
    <property type="project" value="UniProtKB-SubCell"/>
</dbReference>
<dbReference type="InterPro" id="IPR001138">
    <property type="entry name" value="Zn2Cys6_DnaBD"/>
</dbReference>
<dbReference type="GO" id="GO:0008270">
    <property type="term" value="F:zinc ion binding"/>
    <property type="evidence" value="ECO:0007669"/>
    <property type="project" value="InterPro"/>
</dbReference>
<dbReference type="SMART" id="SM00066">
    <property type="entry name" value="GAL4"/>
    <property type="match status" value="1"/>
</dbReference>
<keyword evidence="5" id="KW-0238">DNA-binding</keyword>
<evidence type="ECO:0000256" key="5">
    <source>
        <dbReference type="ARBA" id="ARBA00023125"/>
    </source>
</evidence>
<keyword evidence="4" id="KW-0805">Transcription regulation</keyword>
<keyword evidence="2" id="KW-0479">Metal-binding</keyword>
<feature type="compositionally biased region" description="Basic and acidic residues" evidence="8">
    <location>
        <begin position="802"/>
        <end position="812"/>
    </location>
</feature>
<evidence type="ECO:0000256" key="2">
    <source>
        <dbReference type="ARBA" id="ARBA00022723"/>
    </source>
</evidence>
<keyword evidence="6" id="KW-0804">Transcription</keyword>
<evidence type="ECO:0000256" key="7">
    <source>
        <dbReference type="ARBA" id="ARBA00023242"/>
    </source>
</evidence>
<name>A0AA39TYG7_9PEZI</name>
<feature type="region of interest" description="Disordered" evidence="8">
    <location>
        <begin position="870"/>
        <end position="897"/>
    </location>
</feature>
<evidence type="ECO:0000256" key="6">
    <source>
        <dbReference type="ARBA" id="ARBA00023163"/>
    </source>
</evidence>
<dbReference type="CDD" id="cd12148">
    <property type="entry name" value="fungal_TF_MHR"/>
    <property type="match status" value="1"/>
</dbReference>
<dbReference type="GO" id="GO:0000981">
    <property type="term" value="F:DNA-binding transcription factor activity, RNA polymerase II-specific"/>
    <property type="evidence" value="ECO:0007669"/>
    <property type="project" value="InterPro"/>
</dbReference>
<dbReference type="GO" id="GO:0003677">
    <property type="term" value="F:DNA binding"/>
    <property type="evidence" value="ECO:0007669"/>
    <property type="project" value="UniProtKB-KW"/>
</dbReference>
<dbReference type="GO" id="GO:0006351">
    <property type="term" value="P:DNA-templated transcription"/>
    <property type="evidence" value="ECO:0007669"/>
    <property type="project" value="InterPro"/>
</dbReference>
<evidence type="ECO:0000313" key="10">
    <source>
        <dbReference type="EMBL" id="KAK0611813.1"/>
    </source>
</evidence>
<dbReference type="AlphaFoldDB" id="A0AA39TYG7"/>
<dbReference type="Pfam" id="PF04082">
    <property type="entry name" value="Fungal_trans"/>
    <property type="match status" value="1"/>
</dbReference>
<gene>
    <name evidence="10" type="ORF">B0T14DRAFT_531081</name>
</gene>
<feature type="compositionally biased region" description="Polar residues" evidence="8">
    <location>
        <begin position="28"/>
        <end position="38"/>
    </location>
</feature>
<dbReference type="PANTHER" id="PTHR31313:SF81">
    <property type="entry name" value="TY1 ENHANCER ACTIVATOR"/>
    <property type="match status" value="1"/>
</dbReference>
<feature type="region of interest" description="Disordered" evidence="8">
    <location>
        <begin position="752"/>
        <end position="822"/>
    </location>
</feature>
<dbReference type="CDD" id="cd00067">
    <property type="entry name" value="GAL4"/>
    <property type="match status" value="1"/>
</dbReference>
<dbReference type="InterPro" id="IPR051615">
    <property type="entry name" value="Transcr_Regulatory_Elem"/>
</dbReference>
<feature type="region of interest" description="Disordered" evidence="8">
    <location>
        <begin position="1"/>
        <end position="43"/>
    </location>
</feature>
<feature type="domain" description="Zn(2)-C6 fungal-type" evidence="9">
    <location>
        <begin position="47"/>
        <end position="79"/>
    </location>
</feature>
<feature type="region of interest" description="Disordered" evidence="8">
    <location>
        <begin position="112"/>
        <end position="185"/>
    </location>
</feature>
<keyword evidence="7" id="KW-0539">Nucleus</keyword>
<evidence type="ECO:0000256" key="8">
    <source>
        <dbReference type="SAM" id="MobiDB-lite"/>
    </source>
</evidence>
<evidence type="ECO:0000256" key="3">
    <source>
        <dbReference type="ARBA" id="ARBA00022833"/>
    </source>
</evidence>
<dbReference type="Gene3D" id="4.10.240.10">
    <property type="entry name" value="Zn(2)-C6 fungal-type DNA-binding domain"/>
    <property type="match status" value="1"/>
</dbReference>
<dbReference type="EMBL" id="JAULSU010000007">
    <property type="protein sequence ID" value="KAK0611813.1"/>
    <property type="molecule type" value="Genomic_DNA"/>
</dbReference>
<comment type="subcellular location">
    <subcellularLocation>
        <location evidence="1">Nucleus</location>
    </subcellularLocation>
</comment>
<dbReference type="PANTHER" id="PTHR31313">
    <property type="entry name" value="TY1 ENHANCER ACTIVATOR"/>
    <property type="match status" value="1"/>
</dbReference>
<protein>
    <submittedName>
        <fullName evidence="10">Fungal-specific transcription factor domain-containing protein</fullName>
    </submittedName>
</protein>
<dbReference type="SMART" id="SM00906">
    <property type="entry name" value="Fungal_trans"/>
    <property type="match status" value="1"/>
</dbReference>
<dbReference type="SUPFAM" id="SSF57701">
    <property type="entry name" value="Zn2/Cys6 DNA-binding domain"/>
    <property type="match status" value="1"/>
</dbReference>
<dbReference type="InterPro" id="IPR036864">
    <property type="entry name" value="Zn2-C6_fun-type_DNA-bd_sf"/>
</dbReference>
<organism evidence="10 11">
    <name type="scientific">Immersiella caudata</name>
    <dbReference type="NCBI Taxonomy" id="314043"/>
    <lineage>
        <taxon>Eukaryota</taxon>
        <taxon>Fungi</taxon>
        <taxon>Dikarya</taxon>
        <taxon>Ascomycota</taxon>
        <taxon>Pezizomycotina</taxon>
        <taxon>Sordariomycetes</taxon>
        <taxon>Sordariomycetidae</taxon>
        <taxon>Sordariales</taxon>
        <taxon>Lasiosphaeriaceae</taxon>
        <taxon>Immersiella</taxon>
    </lineage>
</organism>
<evidence type="ECO:0000259" key="9">
    <source>
        <dbReference type="PROSITE" id="PS50048"/>
    </source>
</evidence>
<dbReference type="PROSITE" id="PS00463">
    <property type="entry name" value="ZN2_CY6_FUNGAL_1"/>
    <property type="match status" value="1"/>
</dbReference>
<evidence type="ECO:0000313" key="11">
    <source>
        <dbReference type="Proteomes" id="UP001175000"/>
    </source>
</evidence>
<comment type="caution">
    <text evidence="10">The sequence shown here is derived from an EMBL/GenBank/DDBJ whole genome shotgun (WGS) entry which is preliminary data.</text>
</comment>
<dbReference type="Proteomes" id="UP001175000">
    <property type="component" value="Unassembled WGS sequence"/>
</dbReference>
<proteinExistence type="predicted"/>
<sequence length="1004" mass="111666">MVGTPISRRKRRASTSEETARDYASPSPDAQTRPSNKPQVRHRASVACASCRERRIRCVVPEGQTECTQCSRTGITCVIKNDDERRRPISKAYMSSLSHRIALLEGMLVEQGVEPPPAVHPPKTRQEAQEAQERQEREQSASVRAPEQSPEVNQPGSGEGRALTPPSSDEDGETRKLKQEDNAASMSDSAQLCLIEPSLLQDFEPKQGPNVRHLLSTRGRLSCDHSAARVRFFGPTANIHVYAESSCPFNPREPPEQTRRIERAIRALNPSTQDHLMRCFWDYFNASHQVVDQATFEADRVSQDPKFYSPFLHIAILAAGYRFAEKSREDVRRLALGSWESVLHKEAKSVLEMELERLGELPSVQALIILADLECGVGRDTQGWMISGMASRLAFDIGLHVNLNDTSETERRVRRQVMAACFMLDRQLAAFLGRPTSIKSQDVGVNLAPKDLSILSMESAMFGIPEFDRKPNLLTDTAIHPHMMELMELATSIIDSQNTCHSPIDGPVGGEGSRYMQTVAMDRQLQNWYRRLPGFLAWTPLNVKAAPLSFFLLHQSFHVYMILLHRPWARYGPVTDEGLHSTGAFAASVAAFSQHFGPSHAGVDDSKVAMARNMCTQHAIRVARIFWQHRQRFDGKKIDLVAAHHAGTAALALMGALAHQNKELDHQSNLRYLQVLSSAIYDMSQTYHPAARMYHLLKSMLVDIRREMVSSRNTDNDAMFQFQQGVGGMAFQPSYAWANSTPNMYPVLSVTQENNETPVAQPAKKRRLSERRRPSEIEPPISSLFPMGNGFDYPSPPTSSKSPRDASVDKPEATSPGVSAHEDHTSEFDFDFLNGSVVDFDGAQGDTIEVATVVSEIDGVASANQAIQGKMEAPNGDLPPQRQAESGSRPRDQEDENTADMTIEEWLSEPRVVTPAPQTQREPEKKDMTMEDLFGEKPAADGINGPAITGSRTHGDCDIQWLVDMDASADGDQAEMSLGDLVESVVQKTEKRPARNLDLDFLRL</sequence>
<accession>A0AA39TYG7</accession>
<evidence type="ECO:0000256" key="1">
    <source>
        <dbReference type="ARBA" id="ARBA00004123"/>
    </source>
</evidence>
<keyword evidence="11" id="KW-1185">Reference proteome</keyword>
<dbReference type="PROSITE" id="PS50048">
    <property type="entry name" value="ZN2_CY6_FUNGAL_2"/>
    <property type="match status" value="1"/>
</dbReference>